<sequence length="118" mass="12225">MKKVILAFALFVSVAGVTTANTPANSSTATAVTSARELANALLLNEAQYVKVKTLEGVRIEEVKAAQASLTGDALTASLAVIQEKFNNALLLVLNPSQQKAFEALKSGQGVPAIAQGK</sequence>
<reference evidence="2 3" key="1">
    <citation type="submission" date="2020-08" db="EMBL/GenBank/DDBJ databases">
        <title>Genomic Encyclopedia of Type Strains, Phase IV (KMG-IV): sequencing the most valuable type-strain genomes for metagenomic binning, comparative biology and taxonomic classification.</title>
        <authorList>
            <person name="Goeker M."/>
        </authorList>
    </citation>
    <scope>NUCLEOTIDE SEQUENCE [LARGE SCALE GENOMIC DNA]</scope>
    <source>
        <strain evidence="2 3">DSM 29854</strain>
    </source>
</reference>
<evidence type="ECO:0000313" key="2">
    <source>
        <dbReference type="EMBL" id="MBA9079207.1"/>
    </source>
</evidence>
<gene>
    <name evidence="2" type="ORF">FHS90_003942</name>
</gene>
<proteinExistence type="predicted"/>
<feature type="signal peptide" evidence="1">
    <location>
        <begin position="1"/>
        <end position="20"/>
    </location>
</feature>
<dbReference type="RefSeq" id="WP_182514169.1">
    <property type="nucleotide sequence ID" value="NZ_JACJIQ010000019.1"/>
</dbReference>
<feature type="chain" id="PRO_5032898725" evidence="1">
    <location>
        <begin position="21"/>
        <end position="118"/>
    </location>
</feature>
<evidence type="ECO:0000256" key="1">
    <source>
        <dbReference type="SAM" id="SignalP"/>
    </source>
</evidence>
<dbReference type="Proteomes" id="UP000563094">
    <property type="component" value="Unassembled WGS sequence"/>
</dbReference>
<name>A0A839GWG3_9BACT</name>
<dbReference type="AlphaFoldDB" id="A0A839GWG3"/>
<keyword evidence="1" id="KW-0732">Signal</keyword>
<keyword evidence="3" id="KW-1185">Reference proteome</keyword>
<organism evidence="2 3">
    <name type="scientific">Rufibacter quisquiliarum</name>
    <dbReference type="NCBI Taxonomy" id="1549639"/>
    <lineage>
        <taxon>Bacteria</taxon>
        <taxon>Pseudomonadati</taxon>
        <taxon>Bacteroidota</taxon>
        <taxon>Cytophagia</taxon>
        <taxon>Cytophagales</taxon>
        <taxon>Hymenobacteraceae</taxon>
        <taxon>Rufibacter</taxon>
    </lineage>
</organism>
<dbReference type="EMBL" id="JACJIQ010000019">
    <property type="protein sequence ID" value="MBA9079207.1"/>
    <property type="molecule type" value="Genomic_DNA"/>
</dbReference>
<protein>
    <submittedName>
        <fullName evidence="2">Uncharacterized protein</fullName>
    </submittedName>
</protein>
<evidence type="ECO:0000313" key="3">
    <source>
        <dbReference type="Proteomes" id="UP000563094"/>
    </source>
</evidence>
<comment type="caution">
    <text evidence="2">The sequence shown here is derived from an EMBL/GenBank/DDBJ whole genome shotgun (WGS) entry which is preliminary data.</text>
</comment>
<accession>A0A839GWG3</accession>